<protein>
    <submittedName>
        <fullName evidence="3">Biliverdin reductase A</fullName>
    </submittedName>
</protein>
<dbReference type="GO" id="GO:0008270">
    <property type="term" value="F:zinc ion binding"/>
    <property type="evidence" value="ECO:0007669"/>
    <property type="project" value="InterPro"/>
</dbReference>
<dbReference type="GO" id="GO:0000166">
    <property type="term" value="F:nucleotide binding"/>
    <property type="evidence" value="ECO:0007669"/>
    <property type="project" value="InterPro"/>
</dbReference>
<dbReference type="Gene3D" id="3.30.360.10">
    <property type="entry name" value="Dihydrodipicolinate Reductase, domain 2"/>
    <property type="match status" value="1"/>
</dbReference>
<dbReference type="AlphaFoldDB" id="A0AAV1GFV1"/>
<feature type="domain" description="Biliverdin reductase catalytic" evidence="2">
    <location>
        <begin position="128"/>
        <end position="238"/>
    </location>
</feature>
<dbReference type="SUPFAM" id="SSF51735">
    <property type="entry name" value="NAD(P)-binding Rossmann-fold domains"/>
    <property type="match status" value="1"/>
</dbReference>
<evidence type="ECO:0000259" key="2">
    <source>
        <dbReference type="Pfam" id="PF09166"/>
    </source>
</evidence>
<dbReference type="GO" id="GO:0042167">
    <property type="term" value="P:heme catabolic process"/>
    <property type="evidence" value="ECO:0007669"/>
    <property type="project" value="InterPro"/>
</dbReference>
<dbReference type="Pfam" id="PF09166">
    <property type="entry name" value="Biliv-reduc_cat"/>
    <property type="match status" value="1"/>
</dbReference>
<dbReference type="Gene3D" id="3.40.50.720">
    <property type="entry name" value="NAD(P)-binding Rossmann-like Domain"/>
    <property type="match status" value="1"/>
</dbReference>
<dbReference type="InterPro" id="IPR000683">
    <property type="entry name" value="Gfo/Idh/MocA-like_OxRdtase_N"/>
</dbReference>
<dbReference type="PANTHER" id="PTHR43377">
    <property type="entry name" value="BILIVERDIN REDUCTASE A"/>
    <property type="match status" value="1"/>
</dbReference>
<dbReference type="SUPFAM" id="SSF55347">
    <property type="entry name" value="Glyceraldehyde-3-phosphate dehydrogenase-like, C-terminal domain"/>
    <property type="match status" value="1"/>
</dbReference>
<dbReference type="PANTHER" id="PTHR43377:SF1">
    <property type="entry name" value="BILIVERDIN REDUCTASE A"/>
    <property type="match status" value="1"/>
</dbReference>
<dbReference type="Proteomes" id="UP001178508">
    <property type="component" value="Chromosome 14"/>
</dbReference>
<dbReference type="EMBL" id="OY660877">
    <property type="protein sequence ID" value="CAJ1071393.1"/>
    <property type="molecule type" value="Genomic_DNA"/>
</dbReference>
<gene>
    <name evidence="3" type="ORF">XNOV1_A041583</name>
</gene>
<dbReference type="InterPro" id="IPR015249">
    <property type="entry name" value="Biliverdin_Rdtase_cat"/>
</dbReference>
<evidence type="ECO:0000313" key="3">
    <source>
        <dbReference type="EMBL" id="CAJ1071393.1"/>
    </source>
</evidence>
<accession>A0AAV1GFV1</accession>
<dbReference type="Pfam" id="PF01408">
    <property type="entry name" value="GFO_IDH_MocA"/>
    <property type="match status" value="1"/>
</dbReference>
<organism evidence="3 4">
    <name type="scientific">Xyrichtys novacula</name>
    <name type="common">Pearly razorfish</name>
    <name type="synonym">Hemipteronotus novacula</name>
    <dbReference type="NCBI Taxonomy" id="13765"/>
    <lineage>
        <taxon>Eukaryota</taxon>
        <taxon>Metazoa</taxon>
        <taxon>Chordata</taxon>
        <taxon>Craniata</taxon>
        <taxon>Vertebrata</taxon>
        <taxon>Euteleostomi</taxon>
        <taxon>Actinopterygii</taxon>
        <taxon>Neopterygii</taxon>
        <taxon>Teleostei</taxon>
        <taxon>Neoteleostei</taxon>
        <taxon>Acanthomorphata</taxon>
        <taxon>Eupercaria</taxon>
        <taxon>Labriformes</taxon>
        <taxon>Labridae</taxon>
        <taxon>Xyrichtys</taxon>
    </lineage>
</organism>
<keyword evidence="4" id="KW-1185">Reference proteome</keyword>
<dbReference type="InterPro" id="IPR051450">
    <property type="entry name" value="Gfo/Idh/MocA_Oxidoreductases"/>
</dbReference>
<feature type="domain" description="Gfo/Idh/MocA-like oxidoreductase N-terminal" evidence="1">
    <location>
        <begin position="4"/>
        <end position="120"/>
    </location>
</feature>
<dbReference type="GO" id="GO:0004074">
    <property type="term" value="F:biliverdin reductase [NAD(P)H] activity"/>
    <property type="evidence" value="ECO:0007669"/>
    <property type="project" value="InterPro"/>
</dbReference>
<proteinExistence type="predicted"/>
<evidence type="ECO:0000259" key="1">
    <source>
        <dbReference type="Pfam" id="PF01408"/>
    </source>
</evidence>
<dbReference type="InterPro" id="IPR036291">
    <property type="entry name" value="NAD(P)-bd_dom_sf"/>
</dbReference>
<name>A0AAV1GFV1_XYRNO</name>
<sequence>MLGAVVVGVGTVGWVRIRDILVPLPGSAAEKLTVKGFISRRNLETQQGVSQISLQEALSREDIHVAIISTENASHEENIRAFLQAKKHICVEYPMTMNYKAAEELWDLADKTGLILHEEHIELLSGDFKALKREVQGKVLQNGTLHFTGGPQKPGAGFPSFSGIARLSILVELFGELSVTASTIEEDSGKNYSKMTARLLTIEDRPLTWIEERGPNLSRAKNINFKFDTGTLTQFPPTSRGAVGLFMQDLIHFSAKLQGKVSQEELQREKVRILHCLKLAEWIQQLCQR</sequence>
<evidence type="ECO:0000313" key="4">
    <source>
        <dbReference type="Proteomes" id="UP001178508"/>
    </source>
</evidence>
<reference evidence="3" key="1">
    <citation type="submission" date="2023-08" db="EMBL/GenBank/DDBJ databases">
        <authorList>
            <person name="Alioto T."/>
            <person name="Alioto T."/>
            <person name="Gomez Garrido J."/>
        </authorList>
    </citation>
    <scope>NUCLEOTIDE SEQUENCE</scope>
</reference>